<evidence type="ECO:0000259" key="1">
    <source>
        <dbReference type="PROSITE" id="PS50142"/>
    </source>
</evidence>
<dbReference type="OrthoDB" id="67027at2759"/>
<evidence type="ECO:0000313" key="2">
    <source>
        <dbReference type="EMBL" id="ORX54028.1"/>
    </source>
</evidence>
<dbReference type="InterPro" id="IPR036389">
    <property type="entry name" value="RNase_III_sf"/>
</dbReference>
<dbReference type="GO" id="GO:0005762">
    <property type="term" value="C:mitochondrial large ribosomal subunit"/>
    <property type="evidence" value="ECO:0007669"/>
    <property type="project" value="InterPro"/>
</dbReference>
<dbReference type="Gene3D" id="1.10.1520.10">
    <property type="entry name" value="Ribonuclease III domain"/>
    <property type="match status" value="1"/>
</dbReference>
<dbReference type="GO" id="GO:0032543">
    <property type="term" value="P:mitochondrial translation"/>
    <property type="evidence" value="ECO:0007669"/>
    <property type="project" value="InterPro"/>
</dbReference>
<dbReference type="SUPFAM" id="SSF69065">
    <property type="entry name" value="RNase III domain-like"/>
    <property type="match status" value="1"/>
</dbReference>
<dbReference type="GO" id="GO:0004525">
    <property type="term" value="F:ribonuclease III activity"/>
    <property type="evidence" value="ECO:0007669"/>
    <property type="project" value="InterPro"/>
</dbReference>
<dbReference type="PANTHER" id="PTHR28160:SF1">
    <property type="entry name" value="LARGE RIBOSOMAL SUBUNIT PROTEIN ML57"/>
    <property type="match status" value="1"/>
</dbReference>
<proteinExistence type="predicted"/>
<reference evidence="2 3" key="1">
    <citation type="submission" date="2016-07" db="EMBL/GenBank/DDBJ databases">
        <title>Pervasive Adenine N6-methylation of Active Genes in Fungi.</title>
        <authorList>
            <consortium name="DOE Joint Genome Institute"/>
            <person name="Mondo S.J."/>
            <person name="Dannebaum R.O."/>
            <person name="Kuo R.C."/>
            <person name="Labutti K."/>
            <person name="Haridas S."/>
            <person name="Kuo A."/>
            <person name="Salamov A."/>
            <person name="Ahrendt S.R."/>
            <person name="Lipzen A."/>
            <person name="Sullivan W."/>
            <person name="Andreopoulos W.B."/>
            <person name="Clum A."/>
            <person name="Lindquist E."/>
            <person name="Daum C."/>
            <person name="Ramamoorthy G.K."/>
            <person name="Gryganskyi A."/>
            <person name="Culley D."/>
            <person name="Magnuson J.K."/>
            <person name="James T.Y."/>
            <person name="O'Malley M.A."/>
            <person name="Stajich J.E."/>
            <person name="Spatafora J.W."/>
            <person name="Visel A."/>
            <person name="Grigoriev I.V."/>
        </authorList>
    </citation>
    <scope>NUCLEOTIDE SEQUENCE [LARGE SCALE GENOMIC DNA]</scope>
    <source>
        <strain evidence="2 3">NRRL 3301</strain>
    </source>
</reference>
<dbReference type="EMBL" id="MCGT01000014">
    <property type="protein sequence ID" value="ORX54028.1"/>
    <property type="molecule type" value="Genomic_DNA"/>
</dbReference>
<dbReference type="Proteomes" id="UP000242146">
    <property type="component" value="Unassembled WGS sequence"/>
</dbReference>
<dbReference type="GO" id="GO:0003735">
    <property type="term" value="F:structural constituent of ribosome"/>
    <property type="evidence" value="ECO:0007669"/>
    <property type="project" value="InterPro"/>
</dbReference>
<sequence length="159" mass="17592">MFRPTTCQKLYQVRLLSTKAFNANEAAAKLHLDLKTPDILQRALTHRSYLHGKEGSNDRLQLLGSQVIRLNVFSASAKTLGLNASSIEIKEQASKYLDQVYLATRFDTLGLNDGLRFTAPEGHGVSRVKAKAFESVVGAVCHDQGMKAAEDFVQAHLYE</sequence>
<organism evidence="2 3">
    <name type="scientific">Hesseltinella vesiculosa</name>
    <dbReference type="NCBI Taxonomy" id="101127"/>
    <lineage>
        <taxon>Eukaryota</taxon>
        <taxon>Fungi</taxon>
        <taxon>Fungi incertae sedis</taxon>
        <taxon>Mucoromycota</taxon>
        <taxon>Mucoromycotina</taxon>
        <taxon>Mucoromycetes</taxon>
        <taxon>Mucorales</taxon>
        <taxon>Cunninghamellaceae</taxon>
        <taxon>Hesseltinella</taxon>
    </lineage>
</organism>
<dbReference type="InterPro" id="IPR000999">
    <property type="entry name" value="RNase_III_dom"/>
</dbReference>
<feature type="domain" description="RNase III" evidence="1">
    <location>
        <begin position="23"/>
        <end position="145"/>
    </location>
</feature>
<dbReference type="PROSITE" id="PS50142">
    <property type="entry name" value="RNASE_3_2"/>
    <property type="match status" value="1"/>
</dbReference>
<dbReference type="PANTHER" id="PTHR28160">
    <property type="entry name" value="54S RIBOSOMAL PROTEIN L15, MITOCHONDRIAL"/>
    <property type="match status" value="1"/>
</dbReference>
<name>A0A1X2GHK5_9FUNG</name>
<dbReference type="AlphaFoldDB" id="A0A1X2GHK5"/>
<keyword evidence="3" id="KW-1185">Reference proteome</keyword>
<dbReference type="STRING" id="101127.A0A1X2GHK5"/>
<dbReference type="InterPro" id="IPR040030">
    <property type="entry name" value="Ribosomal_mL57"/>
</dbReference>
<dbReference type="Pfam" id="PF14622">
    <property type="entry name" value="Ribonucleas_3_3"/>
    <property type="match status" value="1"/>
</dbReference>
<dbReference type="GO" id="GO:0006396">
    <property type="term" value="P:RNA processing"/>
    <property type="evidence" value="ECO:0007669"/>
    <property type="project" value="InterPro"/>
</dbReference>
<protein>
    <submittedName>
        <fullName evidence="2">Ribonuclease III</fullName>
    </submittedName>
</protein>
<comment type="caution">
    <text evidence="2">The sequence shown here is derived from an EMBL/GenBank/DDBJ whole genome shotgun (WGS) entry which is preliminary data.</text>
</comment>
<accession>A0A1X2GHK5</accession>
<evidence type="ECO:0000313" key="3">
    <source>
        <dbReference type="Proteomes" id="UP000242146"/>
    </source>
</evidence>
<gene>
    <name evidence="2" type="ORF">DM01DRAFT_1335879</name>
</gene>